<dbReference type="Pfam" id="PF13410">
    <property type="entry name" value="GST_C_2"/>
    <property type="match status" value="1"/>
</dbReference>
<dbReference type="EMBL" id="QAYG01000002">
    <property type="protein sequence ID" value="PTW61500.1"/>
    <property type="molecule type" value="Genomic_DNA"/>
</dbReference>
<reference evidence="2 3" key="1">
    <citation type="submission" date="2018-04" db="EMBL/GenBank/DDBJ databases">
        <title>Genomic Encyclopedia of Archaeal and Bacterial Type Strains, Phase II (KMG-II): from individual species to whole genera.</title>
        <authorList>
            <person name="Goeker M."/>
        </authorList>
    </citation>
    <scope>NUCLEOTIDE SEQUENCE [LARGE SCALE GENOMIC DNA]</scope>
    <source>
        <strain evidence="2 3">DSM 23382</strain>
    </source>
</reference>
<dbReference type="Gene3D" id="3.40.30.10">
    <property type="entry name" value="Glutaredoxin"/>
    <property type="match status" value="1"/>
</dbReference>
<dbReference type="CDD" id="cd03043">
    <property type="entry name" value="GST_N_1"/>
    <property type="match status" value="1"/>
</dbReference>
<dbReference type="InterPro" id="IPR004045">
    <property type="entry name" value="Glutathione_S-Trfase_N"/>
</dbReference>
<evidence type="ECO:0000259" key="1">
    <source>
        <dbReference type="PROSITE" id="PS50404"/>
    </source>
</evidence>
<dbReference type="SFLD" id="SFLDG00358">
    <property type="entry name" value="Main_(cytGST)"/>
    <property type="match status" value="1"/>
</dbReference>
<name>A0A2T5VCM0_9HYPH</name>
<evidence type="ECO:0000313" key="3">
    <source>
        <dbReference type="Proteomes" id="UP000244081"/>
    </source>
</evidence>
<gene>
    <name evidence="2" type="ORF">C8N35_102210</name>
</gene>
<proteinExistence type="predicted"/>
<dbReference type="InterPro" id="IPR036282">
    <property type="entry name" value="Glutathione-S-Trfase_C_sf"/>
</dbReference>
<dbReference type="GO" id="GO:0006749">
    <property type="term" value="P:glutathione metabolic process"/>
    <property type="evidence" value="ECO:0007669"/>
    <property type="project" value="TreeGrafter"/>
</dbReference>
<dbReference type="Proteomes" id="UP000244081">
    <property type="component" value="Unassembled WGS sequence"/>
</dbReference>
<dbReference type="GO" id="GO:0006559">
    <property type="term" value="P:L-phenylalanine catabolic process"/>
    <property type="evidence" value="ECO:0007669"/>
    <property type="project" value="TreeGrafter"/>
</dbReference>
<dbReference type="PANTHER" id="PTHR42673">
    <property type="entry name" value="MALEYLACETOACETATE ISOMERASE"/>
    <property type="match status" value="1"/>
</dbReference>
<dbReference type="SFLD" id="SFLDS00019">
    <property type="entry name" value="Glutathione_Transferase_(cytos"/>
    <property type="match status" value="1"/>
</dbReference>
<sequence>MKIVIGNRNYSTWSLRGWLALKQTGADFEEVVIPLDTPETHAAILSHSAAGRVPVLIDGDVTVWDSLAIIEYLAELFPQAGLWPQEQAARAHARAIVAEMHSGFAALRGHYPMNIRRTPAARPEDAAVEADVARVMAIWNETRARFGQGGDFLYGAFSAADAFYAPVVSRFVTYEVAVDAAARAYMEAVMAHPAMAEWCAAGLAETWIVPADEVD</sequence>
<dbReference type="OrthoDB" id="9799538at2"/>
<dbReference type="RefSeq" id="WP_107989356.1">
    <property type="nucleotide sequence ID" value="NZ_QAYG01000002.1"/>
</dbReference>
<keyword evidence="2" id="KW-0808">Transferase</keyword>
<dbReference type="InterPro" id="IPR040079">
    <property type="entry name" value="Glutathione_S-Trfase"/>
</dbReference>
<protein>
    <submittedName>
        <fullName evidence="2">Glutathione S-transferase</fullName>
    </submittedName>
</protein>
<accession>A0A2T5VCM0</accession>
<dbReference type="SUPFAM" id="SSF52833">
    <property type="entry name" value="Thioredoxin-like"/>
    <property type="match status" value="1"/>
</dbReference>
<dbReference type="SUPFAM" id="SSF47616">
    <property type="entry name" value="GST C-terminal domain-like"/>
    <property type="match status" value="1"/>
</dbReference>
<dbReference type="PANTHER" id="PTHR42673:SF4">
    <property type="entry name" value="MALEYLACETOACETATE ISOMERASE"/>
    <property type="match status" value="1"/>
</dbReference>
<dbReference type="CDD" id="cd03194">
    <property type="entry name" value="GST_C_3"/>
    <property type="match status" value="1"/>
</dbReference>
<dbReference type="Gene3D" id="1.20.1050.10">
    <property type="match status" value="1"/>
</dbReference>
<organism evidence="2 3">
    <name type="scientific">Breoghania corrubedonensis</name>
    <dbReference type="NCBI Taxonomy" id="665038"/>
    <lineage>
        <taxon>Bacteria</taxon>
        <taxon>Pseudomonadati</taxon>
        <taxon>Pseudomonadota</taxon>
        <taxon>Alphaproteobacteria</taxon>
        <taxon>Hyphomicrobiales</taxon>
        <taxon>Stappiaceae</taxon>
        <taxon>Breoghania</taxon>
    </lineage>
</organism>
<dbReference type="GO" id="GO:0016034">
    <property type="term" value="F:maleylacetoacetate isomerase activity"/>
    <property type="evidence" value="ECO:0007669"/>
    <property type="project" value="TreeGrafter"/>
</dbReference>
<feature type="domain" description="GST N-terminal" evidence="1">
    <location>
        <begin position="1"/>
        <end position="81"/>
    </location>
</feature>
<dbReference type="FunFam" id="3.40.30.10:FF:000206">
    <property type="entry name" value="Probable glutathione S-transferase"/>
    <property type="match status" value="1"/>
</dbReference>
<evidence type="ECO:0000313" key="2">
    <source>
        <dbReference type="EMBL" id="PTW61500.1"/>
    </source>
</evidence>
<dbReference type="AlphaFoldDB" id="A0A2T5VCM0"/>
<dbReference type="Pfam" id="PF13409">
    <property type="entry name" value="GST_N_2"/>
    <property type="match status" value="1"/>
</dbReference>
<dbReference type="InterPro" id="IPR036249">
    <property type="entry name" value="Thioredoxin-like_sf"/>
</dbReference>
<dbReference type="GO" id="GO:0004364">
    <property type="term" value="F:glutathione transferase activity"/>
    <property type="evidence" value="ECO:0007669"/>
    <property type="project" value="TreeGrafter"/>
</dbReference>
<comment type="caution">
    <text evidence="2">The sequence shown here is derived from an EMBL/GenBank/DDBJ whole genome shotgun (WGS) entry which is preliminary data.</text>
</comment>
<keyword evidence="3" id="KW-1185">Reference proteome</keyword>
<dbReference type="PROSITE" id="PS50404">
    <property type="entry name" value="GST_NTER"/>
    <property type="match status" value="1"/>
</dbReference>